<gene>
    <name evidence="7" type="ORF">DCP75_19245</name>
</gene>
<dbReference type="GO" id="GO:0016020">
    <property type="term" value="C:membrane"/>
    <property type="evidence" value="ECO:0007669"/>
    <property type="project" value="UniProtKB-SubCell"/>
</dbReference>
<dbReference type="InterPro" id="IPR004752">
    <property type="entry name" value="AmpG_permease/AT-1"/>
</dbReference>
<feature type="transmembrane region" description="Helical" evidence="6">
    <location>
        <begin position="94"/>
        <end position="118"/>
    </location>
</feature>
<evidence type="ECO:0000256" key="3">
    <source>
        <dbReference type="ARBA" id="ARBA00022692"/>
    </source>
</evidence>
<keyword evidence="5 6" id="KW-0472">Membrane</keyword>
<comment type="caution">
    <text evidence="7">The sequence shown here is derived from an EMBL/GenBank/DDBJ whole genome shotgun (WGS) entry which is preliminary data.</text>
</comment>
<evidence type="ECO:0000256" key="4">
    <source>
        <dbReference type="ARBA" id="ARBA00022989"/>
    </source>
</evidence>
<dbReference type="PANTHER" id="PTHR12778:SF10">
    <property type="entry name" value="MAJOR FACILITATOR SUPERFAMILY DOMAIN-CONTAINING PROTEIN 3"/>
    <property type="match status" value="1"/>
</dbReference>
<name>A0A3C1KSX8_9GAMM</name>
<evidence type="ECO:0000313" key="8">
    <source>
        <dbReference type="Proteomes" id="UP000259273"/>
    </source>
</evidence>
<feature type="transmembrane region" description="Helical" evidence="6">
    <location>
        <begin position="29"/>
        <end position="48"/>
    </location>
</feature>
<dbReference type="PANTHER" id="PTHR12778">
    <property type="entry name" value="SOLUTE CARRIER FAMILY 33 ACETYL-COA TRANSPORTER -RELATED"/>
    <property type="match status" value="1"/>
</dbReference>
<sequence length="257" mass="28191">MLICVFTGLASGMPLYVLLQLVPAWLRDQGVSLAEIGLFALVGIPYVWKFLWAPLMDRWIPPLLGRRRGWMFLCQLALIASIGVLGAFNPQQSTWVIAWLAFGVAFFSASQDVALDAFRREILPDRELGLGNAIHVQAYRISSLIPGSLSLILADILPWSTVFWITAAFMLVALCMSLLVDEPDSELPTGTGLREAVVAPFSEYLQRRGWAGVCLGIGFMVLYKIGDNMATALATPFYIDMGFTMTEIGVVAKNAAL</sequence>
<dbReference type="EMBL" id="DMND01000259">
    <property type="protein sequence ID" value="HAN29812.1"/>
    <property type="molecule type" value="Genomic_DNA"/>
</dbReference>
<comment type="subcellular location">
    <subcellularLocation>
        <location evidence="1">Membrane</location>
        <topology evidence="1">Multi-pass membrane protein</topology>
    </subcellularLocation>
</comment>
<dbReference type="InterPro" id="IPR036259">
    <property type="entry name" value="MFS_trans_sf"/>
</dbReference>
<keyword evidence="2" id="KW-0813">Transport</keyword>
<evidence type="ECO:0000256" key="2">
    <source>
        <dbReference type="ARBA" id="ARBA00022448"/>
    </source>
</evidence>
<reference evidence="7 8" key="1">
    <citation type="journal article" date="2018" name="Nat. Biotechnol.">
        <title>A standardized bacterial taxonomy based on genome phylogeny substantially revises the tree of life.</title>
        <authorList>
            <person name="Parks D.H."/>
            <person name="Chuvochina M."/>
            <person name="Waite D.W."/>
            <person name="Rinke C."/>
            <person name="Skarshewski A."/>
            <person name="Chaumeil P.A."/>
            <person name="Hugenholtz P."/>
        </authorList>
    </citation>
    <scope>NUCLEOTIDE SEQUENCE [LARGE SCALE GENOMIC DNA]</scope>
    <source>
        <strain evidence="7">UBA9158</strain>
    </source>
</reference>
<dbReference type="GO" id="GO:0022857">
    <property type="term" value="F:transmembrane transporter activity"/>
    <property type="evidence" value="ECO:0007669"/>
    <property type="project" value="InterPro"/>
</dbReference>
<keyword evidence="4 6" id="KW-1133">Transmembrane helix</keyword>
<dbReference type="InterPro" id="IPR011701">
    <property type="entry name" value="MFS"/>
</dbReference>
<protein>
    <submittedName>
        <fullName evidence="7">AmpG family muropeptide MFS transporter</fullName>
    </submittedName>
</protein>
<evidence type="ECO:0000313" key="7">
    <source>
        <dbReference type="EMBL" id="HAN29812.1"/>
    </source>
</evidence>
<evidence type="ECO:0000256" key="5">
    <source>
        <dbReference type="ARBA" id="ARBA00023136"/>
    </source>
</evidence>
<keyword evidence="3 6" id="KW-0812">Transmembrane</keyword>
<feature type="transmembrane region" description="Helical" evidence="6">
    <location>
        <begin position="162"/>
        <end position="180"/>
    </location>
</feature>
<dbReference type="Pfam" id="PF07690">
    <property type="entry name" value="MFS_1"/>
    <property type="match status" value="1"/>
</dbReference>
<dbReference type="STRING" id="1121937.GCA_000423125_01798"/>
<dbReference type="Gene3D" id="1.20.1250.20">
    <property type="entry name" value="MFS general substrate transporter like domains"/>
    <property type="match status" value="1"/>
</dbReference>
<evidence type="ECO:0000256" key="1">
    <source>
        <dbReference type="ARBA" id="ARBA00004141"/>
    </source>
</evidence>
<feature type="transmembrane region" description="Helical" evidence="6">
    <location>
        <begin position="69"/>
        <end position="88"/>
    </location>
</feature>
<dbReference type="Proteomes" id="UP000259273">
    <property type="component" value="Unassembled WGS sequence"/>
</dbReference>
<proteinExistence type="predicted"/>
<dbReference type="AlphaFoldDB" id="A0A3C1KSX8"/>
<organism evidence="7 8">
    <name type="scientific">Haliea salexigens</name>
    <dbReference type="NCBI Taxonomy" id="287487"/>
    <lineage>
        <taxon>Bacteria</taxon>
        <taxon>Pseudomonadati</taxon>
        <taxon>Pseudomonadota</taxon>
        <taxon>Gammaproteobacteria</taxon>
        <taxon>Cellvibrionales</taxon>
        <taxon>Halieaceae</taxon>
        <taxon>Haliea</taxon>
    </lineage>
</organism>
<dbReference type="SUPFAM" id="SSF103473">
    <property type="entry name" value="MFS general substrate transporter"/>
    <property type="match status" value="1"/>
</dbReference>
<feature type="non-terminal residue" evidence="7">
    <location>
        <position position="257"/>
    </location>
</feature>
<evidence type="ECO:0000256" key="6">
    <source>
        <dbReference type="SAM" id="Phobius"/>
    </source>
</evidence>
<accession>A0A3C1KSX8</accession>